<dbReference type="Proteomes" id="UP001159427">
    <property type="component" value="Unassembled WGS sequence"/>
</dbReference>
<sequence>MFVLDSLAASFVKPSTKNAIVKMCDLLQEIDPKLKPEEWNFSTNTPQDIPQQSNCYDCGVFVCAYARCLLLKSSLPDDFTSFRKHMVLELHGGKIQGFDELPTPQEETYYAVEYQKSFYIGRVLQRSDDSHAMYKFLHKC</sequence>
<protein>
    <recommendedName>
        <fullName evidence="4">Ubiquitin-like protease family profile domain-containing protein</fullName>
    </recommendedName>
</protein>
<feature type="non-terminal residue" evidence="5">
    <location>
        <position position="140"/>
    </location>
</feature>
<organism evidence="5 6">
    <name type="scientific">Porites evermanni</name>
    <dbReference type="NCBI Taxonomy" id="104178"/>
    <lineage>
        <taxon>Eukaryota</taxon>
        <taxon>Metazoa</taxon>
        <taxon>Cnidaria</taxon>
        <taxon>Anthozoa</taxon>
        <taxon>Hexacorallia</taxon>
        <taxon>Scleractinia</taxon>
        <taxon>Fungiina</taxon>
        <taxon>Poritidae</taxon>
        <taxon>Porites</taxon>
    </lineage>
</organism>
<reference evidence="5 6" key="1">
    <citation type="submission" date="2022-05" db="EMBL/GenBank/DDBJ databases">
        <authorList>
            <consortium name="Genoscope - CEA"/>
            <person name="William W."/>
        </authorList>
    </citation>
    <scope>NUCLEOTIDE SEQUENCE [LARGE SCALE GENOMIC DNA]</scope>
</reference>
<dbReference type="InterPro" id="IPR003653">
    <property type="entry name" value="Peptidase_C48_C"/>
</dbReference>
<evidence type="ECO:0000313" key="5">
    <source>
        <dbReference type="EMBL" id="CAH3023179.1"/>
    </source>
</evidence>
<keyword evidence="2" id="KW-0645">Protease</keyword>
<keyword evidence="3" id="KW-0378">Hydrolase</keyword>
<evidence type="ECO:0000313" key="6">
    <source>
        <dbReference type="Proteomes" id="UP001159427"/>
    </source>
</evidence>
<keyword evidence="6" id="KW-1185">Reference proteome</keyword>
<dbReference type="Pfam" id="PF02902">
    <property type="entry name" value="Peptidase_C48"/>
    <property type="match status" value="1"/>
</dbReference>
<proteinExistence type="inferred from homology"/>
<dbReference type="SUPFAM" id="SSF54001">
    <property type="entry name" value="Cysteine proteinases"/>
    <property type="match status" value="1"/>
</dbReference>
<dbReference type="Gene3D" id="3.40.395.10">
    <property type="entry name" value="Adenoviral Proteinase, Chain A"/>
    <property type="match status" value="1"/>
</dbReference>
<feature type="domain" description="Ubiquitin-like protease family profile" evidence="4">
    <location>
        <begin position="3"/>
        <end position="86"/>
    </location>
</feature>
<evidence type="ECO:0000259" key="4">
    <source>
        <dbReference type="Pfam" id="PF02902"/>
    </source>
</evidence>
<accession>A0ABN8M0U1</accession>
<dbReference type="EMBL" id="CALNXI010000249">
    <property type="protein sequence ID" value="CAH3023179.1"/>
    <property type="molecule type" value="Genomic_DNA"/>
</dbReference>
<name>A0ABN8M0U1_9CNID</name>
<evidence type="ECO:0000256" key="2">
    <source>
        <dbReference type="ARBA" id="ARBA00022670"/>
    </source>
</evidence>
<gene>
    <name evidence="5" type="ORF">PEVE_00018268</name>
</gene>
<dbReference type="InterPro" id="IPR038765">
    <property type="entry name" value="Papain-like_cys_pep_sf"/>
</dbReference>
<comment type="similarity">
    <text evidence="1">Belongs to the peptidase C48 family.</text>
</comment>
<comment type="caution">
    <text evidence="5">The sequence shown here is derived from an EMBL/GenBank/DDBJ whole genome shotgun (WGS) entry which is preliminary data.</text>
</comment>
<evidence type="ECO:0000256" key="1">
    <source>
        <dbReference type="ARBA" id="ARBA00005234"/>
    </source>
</evidence>
<evidence type="ECO:0000256" key="3">
    <source>
        <dbReference type="ARBA" id="ARBA00022801"/>
    </source>
</evidence>